<evidence type="ECO:0000256" key="1">
    <source>
        <dbReference type="SAM" id="MobiDB-lite"/>
    </source>
</evidence>
<feature type="region of interest" description="Disordered" evidence="1">
    <location>
        <begin position="153"/>
        <end position="175"/>
    </location>
</feature>
<dbReference type="SMART" id="SM00306">
    <property type="entry name" value="HintN"/>
    <property type="match status" value="1"/>
</dbReference>
<dbReference type="InterPro" id="IPR036844">
    <property type="entry name" value="Hint_dom_sf"/>
</dbReference>
<dbReference type="CDD" id="cd00081">
    <property type="entry name" value="Hint"/>
    <property type="match status" value="1"/>
</dbReference>
<protein>
    <submittedName>
        <fullName evidence="3">Protein of uncharacterized function (DUF1557)</fullName>
    </submittedName>
</protein>
<gene>
    <name evidence="3" type="ORF">NCTC10526_00967</name>
</gene>
<dbReference type="Pfam" id="PF07591">
    <property type="entry name" value="PT-HINT"/>
    <property type="match status" value="1"/>
</dbReference>
<keyword evidence="4" id="KW-1185">Reference proteome</keyword>
<proteinExistence type="predicted"/>
<dbReference type="SUPFAM" id="SSF51294">
    <property type="entry name" value="Hedgehog/intein (Hint) domain"/>
    <property type="match status" value="1"/>
</dbReference>
<dbReference type="InterPro" id="IPR003587">
    <property type="entry name" value="Hint_dom_N"/>
</dbReference>
<feature type="domain" description="Hint" evidence="2">
    <location>
        <begin position="187"/>
        <end position="286"/>
    </location>
</feature>
<organism evidence="3 4">
    <name type="scientific">Psychrobacter phenylpyruvicus</name>
    <dbReference type="NCBI Taxonomy" id="29432"/>
    <lineage>
        <taxon>Bacteria</taxon>
        <taxon>Pseudomonadati</taxon>
        <taxon>Pseudomonadota</taxon>
        <taxon>Gammaproteobacteria</taxon>
        <taxon>Moraxellales</taxon>
        <taxon>Moraxellaceae</taxon>
        <taxon>Psychrobacter</taxon>
    </lineage>
</organism>
<dbReference type="AlphaFoldDB" id="A0A379LL56"/>
<sequence>MNAGETAKVAVEDNSLKQKDIDSLLRQIAIAKRKYTGAKLDVEMRRIRAVSAKIAADNWKEIEACEANPTAACLNKIKADYSNVDFQKLKDAYREYQDTELYIRGYEQRNNDIVTCSTSRPTDCVYVNGGIRVVNGAIYELIGSGSRAGEWRKVPVTKSQTKTKSKAKTPSTSNPKNIDFSRVCNGPVCFTAGTLIHTIQGLKPIETVERGELVWSREEFGEKYDYRPVIATKVTSNAPIYEVKIQHDSGLEETFSTTEEHPFWIDGQGWRKASILEAGMKLLDKRGNATATVISQKALDETDTVYNFEVQDFSTYHIGELGVWVHNANCCDFTSNWGNIEAKFKEAGWVDPKTNRVRYLDPIDGKLKDFPDDVTPQVDHVLTRAEAKKIAGKKLTTRELNKIINAPENLMPLPGPLNGSKSNLVEYKNGGWVQYGNKGKPIPISPVYKRKILEIQEATREKINKAIRAKEGK</sequence>
<dbReference type="Proteomes" id="UP000254123">
    <property type="component" value="Unassembled WGS sequence"/>
</dbReference>
<dbReference type="STRING" id="1123034.GCA_000685805_01963"/>
<dbReference type="Gene3D" id="2.170.16.10">
    <property type="entry name" value="Hedgehog/Intein (Hint) domain"/>
    <property type="match status" value="1"/>
</dbReference>
<reference evidence="3 4" key="1">
    <citation type="submission" date="2018-06" db="EMBL/GenBank/DDBJ databases">
        <authorList>
            <consortium name="Pathogen Informatics"/>
            <person name="Doyle S."/>
        </authorList>
    </citation>
    <scope>NUCLEOTIDE SEQUENCE [LARGE SCALE GENOMIC DNA]</scope>
    <source>
        <strain evidence="3 4">NCTC10526</strain>
    </source>
</reference>
<evidence type="ECO:0000313" key="4">
    <source>
        <dbReference type="Proteomes" id="UP000254123"/>
    </source>
</evidence>
<evidence type="ECO:0000313" key="3">
    <source>
        <dbReference type="EMBL" id="SUD90627.1"/>
    </source>
</evidence>
<dbReference type="EMBL" id="UGVC01000001">
    <property type="protein sequence ID" value="SUD90627.1"/>
    <property type="molecule type" value="Genomic_DNA"/>
</dbReference>
<evidence type="ECO:0000259" key="2">
    <source>
        <dbReference type="SMART" id="SM00306"/>
    </source>
</evidence>
<name>A0A379LL56_9GAMM</name>
<accession>A0A379LL56</accession>